<organism evidence="2 3">
    <name type="scientific">Marinobacter panjinensis</name>
    <dbReference type="NCBI Taxonomy" id="2576384"/>
    <lineage>
        <taxon>Bacteria</taxon>
        <taxon>Pseudomonadati</taxon>
        <taxon>Pseudomonadota</taxon>
        <taxon>Gammaproteobacteria</taxon>
        <taxon>Pseudomonadales</taxon>
        <taxon>Marinobacteraceae</taxon>
        <taxon>Marinobacter</taxon>
    </lineage>
</organism>
<name>A0A4U6R1E0_9GAMM</name>
<dbReference type="RefSeq" id="WP_137434629.1">
    <property type="nucleotide sequence ID" value="NZ_JANRHC010000005.1"/>
</dbReference>
<feature type="domain" description="Glycosyl transferase family 1" evidence="1">
    <location>
        <begin position="200"/>
        <end position="344"/>
    </location>
</feature>
<accession>A0A4U6R1E0</accession>
<sequence length="430" mass="48608">MTGKFKREAFNVARELNLSGWRFILGALLRSGHHQQGGIPEVRNLERVSNLLSHFPSSPFLRKQISKGLRYATIVNSASAEIETSGICLRYTAVIKPYVSPSEKGVLLVSFENQLRSILDAGLGLAILERYHIVFIPSWTGLYSPELFRLASFARTEPVFVMPVHSHERALVKNLGDNCHPLPFNAASWVNASFFEGAPLERDIDCLMVANFAGFKRHWLLFKALSGLPKNITATCVGVPLGSRTADSILEEAREYGVEDRVAIVEDPSQEELRRYFRRAKMFCAMSFREGSFISVAESLMAGTPVLMFRNAHIGTKSLINQQTGALVSSVSDLREKITEFMSFTEHETVRRTSVDTISAQANSRKLNGMLEEWSASSGRKWSQNLEPFYSQRLDFHYFDESAHERLRADYEYLSKIGCELPHFNEMYTQ</sequence>
<gene>
    <name evidence="2" type="ORF">FDP08_03445</name>
</gene>
<dbReference type="PANTHER" id="PTHR12526">
    <property type="entry name" value="GLYCOSYLTRANSFERASE"/>
    <property type="match status" value="1"/>
</dbReference>
<dbReference type="EMBL" id="SZYH01000001">
    <property type="protein sequence ID" value="TKV67209.1"/>
    <property type="molecule type" value="Genomic_DNA"/>
</dbReference>
<dbReference type="Proteomes" id="UP000308488">
    <property type="component" value="Unassembled WGS sequence"/>
</dbReference>
<dbReference type="Pfam" id="PF00534">
    <property type="entry name" value="Glycos_transf_1"/>
    <property type="match status" value="1"/>
</dbReference>
<evidence type="ECO:0000313" key="3">
    <source>
        <dbReference type="Proteomes" id="UP000308488"/>
    </source>
</evidence>
<dbReference type="Gene3D" id="3.40.50.2000">
    <property type="entry name" value="Glycogen Phosphorylase B"/>
    <property type="match status" value="1"/>
</dbReference>
<evidence type="ECO:0000259" key="1">
    <source>
        <dbReference type="Pfam" id="PF00534"/>
    </source>
</evidence>
<comment type="caution">
    <text evidence="2">The sequence shown here is derived from an EMBL/GenBank/DDBJ whole genome shotgun (WGS) entry which is preliminary data.</text>
</comment>
<keyword evidence="3" id="KW-1185">Reference proteome</keyword>
<dbReference type="SUPFAM" id="SSF53756">
    <property type="entry name" value="UDP-Glycosyltransferase/glycogen phosphorylase"/>
    <property type="match status" value="1"/>
</dbReference>
<keyword evidence="2" id="KW-0808">Transferase</keyword>
<proteinExistence type="predicted"/>
<dbReference type="OrthoDB" id="6333486at2"/>
<protein>
    <submittedName>
        <fullName evidence="2">Glycosyltransferase</fullName>
    </submittedName>
</protein>
<dbReference type="GO" id="GO:0016757">
    <property type="term" value="F:glycosyltransferase activity"/>
    <property type="evidence" value="ECO:0007669"/>
    <property type="project" value="InterPro"/>
</dbReference>
<dbReference type="AlphaFoldDB" id="A0A4U6R1E0"/>
<evidence type="ECO:0000313" key="2">
    <source>
        <dbReference type="EMBL" id="TKV67209.1"/>
    </source>
</evidence>
<dbReference type="GO" id="GO:1901135">
    <property type="term" value="P:carbohydrate derivative metabolic process"/>
    <property type="evidence" value="ECO:0007669"/>
    <property type="project" value="UniProtKB-ARBA"/>
</dbReference>
<reference evidence="2 3" key="1">
    <citation type="submission" date="2019-05" db="EMBL/GenBank/DDBJ databases">
        <title>Marinobacter panjinensis sp. nov., a moderately halophilic bacterium isolated from sea tidal flat environment.</title>
        <authorList>
            <person name="Yang W."/>
            <person name="An M."/>
            <person name="He W."/>
            <person name="Luo X."/>
            <person name="Zhu L."/>
            <person name="Chen G."/>
            <person name="Zhang Y."/>
            <person name="Wang Y."/>
        </authorList>
    </citation>
    <scope>NUCLEOTIDE SEQUENCE [LARGE SCALE GENOMIC DNA]</scope>
    <source>
        <strain evidence="2 3">PJ-16</strain>
    </source>
</reference>
<dbReference type="InterPro" id="IPR001296">
    <property type="entry name" value="Glyco_trans_1"/>
</dbReference>